<protein>
    <recommendedName>
        <fullName evidence="19">Phosphatidylinositol 4-kinase type 2</fullName>
        <ecNumber evidence="19">2.7.1.67</ecNumber>
    </recommendedName>
</protein>
<evidence type="ECO:0000256" key="1">
    <source>
        <dbReference type="ARBA" id="ARBA00004146"/>
    </source>
</evidence>
<evidence type="ECO:0000259" key="21">
    <source>
        <dbReference type="PROSITE" id="PS50290"/>
    </source>
</evidence>
<dbReference type="EMBL" id="QNUK01001213">
    <property type="protein sequence ID" value="KAF5885895.1"/>
    <property type="molecule type" value="Genomic_DNA"/>
</dbReference>
<keyword evidence="14 19" id="KW-0067">ATP-binding</keyword>
<comment type="catalytic activity">
    <reaction evidence="18">
        <text>a 1,2-diacyl-sn-glycero-3-phospho-(1D-myo-inositol) + ATP = a 1,2-diacyl-sn-glycero-3-phospho-(1D-myo-inositol 4-phosphate) + ADP + H(+)</text>
        <dbReference type="Rhea" id="RHEA:19877"/>
        <dbReference type="ChEBI" id="CHEBI:15378"/>
        <dbReference type="ChEBI" id="CHEBI:30616"/>
        <dbReference type="ChEBI" id="CHEBI:57880"/>
        <dbReference type="ChEBI" id="CHEBI:58178"/>
        <dbReference type="ChEBI" id="CHEBI:456216"/>
        <dbReference type="EC" id="2.7.1.67"/>
    </reaction>
    <physiologicalReaction direction="left-to-right" evidence="18">
        <dbReference type="Rhea" id="RHEA:19878"/>
    </physiologicalReaction>
</comment>
<feature type="domain" description="PI3K/PI4K catalytic" evidence="21">
    <location>
        <begin position="143"/>
        <end position="473"/>
    </location>
</feature>
<name>A0A8J4WPV2_CLAMG</name>
<evidence type="ECO:0000256" key="19">
    <source>
        <dbReference type="RuleBase" id="RU367084"/>
    </source>
</evidence>
<dbReference type="Pfam" id="PF00454">
    <property type="entry name" value="PI3_PI4_kinase"/>
    <property type="match status" value="1"/>
</dbReference>
<dbReference type="GO" id="GO:0005886">
    <property type="term" value="C:plasma membrane"/>
    <property type="evidence" value="ECO:0007669"/>
    <property type="project" value="UniProtKB-SubCell"/>
</dbReference>
<dbReference type="GO" id="GO:0000139">
    <property type="term" value="C:Golgi membrane"/>
    <property type="evidence" value="ECO:0007669"/>
    <property type="project" value="UniProtKB-SubCell"/>
</dbReference>
<proteinExistence type="inferred from homology"/>
<dbReference type="GO" id="GO:0007030">
    <property type="term" value="P:Golgi organization"/>
    <property type="evidence" value="ECO:0007669"/>
    <property type="project" value="TreeGrafter"/>
</dbReference>
<feature type="non-terminal residue" evidence="22">
    <location>
        <position position="1"/>
    </location>
</feature>
<dbReference type="Proteomes" id="UP000727407">
    <property type="component" value="Unassembled WGS sequence"/>
</dbReference>
<evidence type="ECO:0000256" key="4">
    <source>
        <dbReference type="ARBA" id="ARBA00004514"/>
    </source>
</evidence>
<evidence type="ECO:0000256" key="20">
    <source>
        <dbReference type="SAM" id="MobiDB-lite"/>
    </source>
</evidence>
<evidence type="ECO:0000256" key="3">
    <source>
        <dbReference type="ARBA" id="ARBA00004395"/>
    </source>
</evidence>
<evidence type="ECO:0000256" key="17">
    <source>
        <dbReference type="ARBA" id="ARBA00023136"/>
    </source>
</evidence>
<evidence type="ECO:0000256" key="5">
    <source>
        <dbReference type="ARBA" id="ARBA00004586"/>
    </source>
</evidence>
<evidence type="ECO:0000256" key="14">
    <source>
        <dbReference type="ARBA" id="ARBA00022840"/>
    </source>
</evidence>
<dbReference type="GO" id="GO:0005829">
    <property type="term" value="C:cytosol"/>
    <property type="evidence" value="ECO:0007669"/>
    <property type="project" value="UniProtKB-SubCell"/>
</dbReference>
<dbReference type="InterPro" id="IPR039756">
    <property type="entry name" value="Lsb6/PI4K2"/>
</dbReference>
<evidence type="ECO:0000256" key="6">
    <source>
        <dbReference type="ARBA" id="ARBA00008941"/>
    </source>
</evidence>
<evidence type="ECO:0000256" key="15">
    <source>
        <dbReference type="ARBA" id="ARBA00023034"/>
    </source>
</evidence>
<evidence type="ECO:0000256" key="11">
    <source>
        <dbReference type="ARBA" id="ARBA00022753"/>
    </source>
</evidence>
<dbReference type="InterPro" id="IPR000403">
    <property type="entry name" value="PI3/4_kinase_cat_dom"/>
</dbReference>
<keyword evidence="13" id="KW-0256">Endoplasmic reticulum</keyword>
<evidence type="ECO:0000256" key="7">
    <source>
        <dbReference type="ARBA" id="ARBA00022475"/>
    </source>
</evidence>
<dbReference type="GO" id="GO:0005802">
    <property type="term" value="C:trans-Golgi network"/>
    <property type="evidence" value="ECO:0007669"/>
    <property type="project" value="TreeGrafter"/>
</dbReference>
<dbReference type="GO" id="GO:0005789">
    <property type="term" value="C:endoplasmic reticulum membrane"/>
    <property type="evidence" value="ECO:0007669"/>
    <property type="project" value="UniProtKB-SubCell"/>
</dbReference>
<evidence type="ECO:0000256" key="2">
    <source>
        <dbReference type="ARBA" id="ARBA00004236"/>
    </source>
</evidence>
<comment type="caution">
    <text evidence="22">The sequence shown here is derived from an EMBL/GenBank/DDBJ whole genome shotgun (WGS) entry which is preliminary data.</text>
</comment>
<sequence>MMTECEPTDIESASAALSVRRVPEAGLVRALPGGAQRLCGSTESVLTELEGGEEGEGEEGDDGEDALLLPGTATCGSASSSSSPARTARDHRDHRARRNRHSSSSDRENLASPGNSSGEFNHFPEDPVFGEIIQRAEQAIESGVFPERISQGSSGSYFVKDCKGKTIGVFKPKSEEPYGHLNPKWTKYFHKLCCPCCFGRGCLVPNQGYLSEAAASLVDQKLSLGVVPKTKVVSLASETFHYNAIDRAKSRGKKYALEKVPKVGRRFHRVGLPPKVGSFQLFVEGYQEADYWLRRFEAEPLPENTRKQLQSQFERLVVLDYVIRNTDRGNDNWLIKYEKAGDAEQSMKDCEWSEHKECVIQIAAIDNGLAFPFKHPDEWRAYPFHWAWLPQAKVSFSQETRELILSRISDMNFVQDLCEDLYELFKADKGFDKDMFEKQMSVMRGQMPRVVVERSRGGGQGRVVQLGNAFTQTFHCKRPFFTS</sequence>
<dbReference type="AlphaFoldDB" id="A0A8J4WPV2"/>
<evidence type="ECO:0000256" key="12">
    <source>
        <dbReference type="ARBA" id="ARBA00022777"/>
    </source>
</evidence>
<organism evidence="22 23">
    <name type="scientific">Clarias magur</name>
    <name type="common">Asian catfish</name>
    <name type="synonym">Macropteronotus magur</name>
    <dbReference type="NCBI Taxonomy" id="1594786"/>
    <lineage>
        <taxon>Eukaryota</taxon>
        <taxon>Metazoa</taxon>
        <taxon>Chordata</taxon>
        <taxon>Craniata</taxon>
        <taxon>Vertebrata</taxon>
        <taxon>Euteleostomi</taxon>
        <taxon>Actinopterygii</taxon>
        <taxon>Neopterygii</taxon>
        <taxon>Teleostei</taxon>
        <taxon>Ostariophysi</taxon>
        <taxon>Siluriformes</taxon>
        <taxon>Clariidae</taxon>
        <taxon>Clarias</taxon>
    </lineage>
</organism>
<dbReference type="PANTHER" id="PTHR12865">
    <property type="entry name" value="PHOSPHATIDYLINOSITOL 4-KINASE TYPE-II"/>
    <property type="match status" value="1"/>
</dbReference>
<keyword evidence="12 19" id="KW-0418">Kinase</keyword>
<dbReference type="GO" id="GO:0031901">
    <property type="term" value="C:early endosome membrane"/>
    <property type="evidence" value="ECO:0007669"/>
    <property type="project" value="UniProtKB-SubCell"/>
</dbReference>
<comment type="subcellular location">
    <subcellularLocation>
        <location evidence="2">Cell membrane</location>
    </subcellularLocation>
    <subcellularLocation>
        <location evidence="4">Cytoplasm</location>
        <location evidence="4">Cytosol</location>
    </subcellularLocation>
    <subcellularLocation>
        <location evidence="1">Early endosome membrane</location>
    </subcellularLocation>
    <subcellularLocation>
        <location evidence="5">Endoplasmic reticulum membrane</location>
    </subcellularLocation>
    <subcellularLocation>
        <location evidence="3">Golgi apparatus membrane</location>
        <topology evidence="3">Peripheral membrane protein</topology>
    </subcellularLocation>
    <subcellularLocation>
        <location evidence="19">Membrane</location>
        <topology evidence="19">Peripheral membrane protein</topology>
    </subcellularLocation>
</comment>
<gene>
    <name evidence="22" type="primary">pi4k2b</name>
    <name evidence="22" type="ORF">DAT39_022634</name>
</gene>
<dbReference type="GO" id="GO:0005765">
    <property type="term" value="C:lysosomal membrane"/>
    <property type="evidence" value="ECO:0007669"/>
    <property type="project" value="TreeGrafter"/>
</dbReference>
<keyword evidence="23" id="KW-1185">Reference proteome</keyword>
<dbReference type="GO" id="GO:0007032">
    <property type="term" value="P:endosome organization"/>
    <property type="evidence" value="ECO:0007669"/>
    <property type="project" value="TreeGrafter"/>
</dbReference>
<keyword evidence="11" id="KW-0967">Endosome</keyword>
<feature type="compositionally biased region" description="Low complexity" evidence="20">
    <location>
        <begin position="70"/>
        <end position="86"/>
    </location>
</feature>
<feature type="region of interest" description="Disordered" evidence="20">
    <location>
        <begin position="38"/>
        <end position="124"/>
    </location>
</feature>
<keyword evidence="16" id="KW-0443">Lipid metabolism</keyword>
<keyword evidence="9 19" id="KW-0808">Transferase</keyword>
<accession>A0A8J4WPV2</accession>
<dbReference type="PANTHER" id="PTHR12865:SF6">
    <property type="entry name" value="PHOSPHATIDYLINOSITOL 4-KINASE TYPE 2-BETA"/>
    <property type="match status" value="1"/>
</dbReference>
<evidence type="ECO:0000256" key="13">
    <source>
        <dbReference type="ARBA" id="ARBA00022824"/>
    </source>
</evidence>
<evidence type="ECO:0000256" key="18">
    <source>
        <dbReference type="ARBA" id="ARBA00036767"/>
    </source>
</evidence>
<keyword evidence="17 19" id="KW-0472">Membrane</keyword>
<evidence type="ECO:0000256" key="16">
    <source>
        <dbReference type="ARBA" id="ARBA00023098"/>
    </source>
</evidence>
<evidence type="ECO:0000313" key="23">
    <source>
        <dbReference type="Proteomes" id="UP000727407"/>
    </source>
</evidence>
<keyword evidence="8" id="KW-0963">Cytoplasm</keyword>
<keyword evidence="15" id="KW-0333">Golgi apparatus</keyword>
<dbReference type="EC" id="2.7.1.67" evidence="19"/>
<dbReference type="GO" id="GO:0004430">
    <property type="term" value="F:1-phosphatidylinositol 4-kinase activity"/>
    <property type="evidence" value="ECO:0007669"/>
    <property type="project" value="UniProtKB-UniRule"/>
</dbReference>
<reference evidence="22" key="1">
    <citation type="submission" date="2020-07" db="EMBL/GenBank/DDBJ databases">
        <title>Clarias magur genome sequencing, assembly and annotation.</title>
        <authorList>
            <person name="Kushwaha B."/>
            <person name="Kumar R."/>
            <person name="Das P."/>
            <person name="Joshi C.G."/>
            <person name="Kumar D."/>
            <person name="Nagpure N.S."/>
            <person name="Pandey M."/>
            <person name="Agarwal S."/>
            <person name="Srivastava S."/>
            <person name="Singh M."/>
            <person name="Sahoo L."/>
            <person name="Jayasankar P."/>
            <person name="Meher P.K."/>
            <person name="Koringa P.G."/>
            <person name="Iquebal M.A."/>
            <person name="Das S.P."/>
            <person name="Bit A."/>
            <person name="Patnaik S."/>
            <person name="Patel N."/>
            <person name="Shah T.M."/>
            <person name="Hinsu A."/>
            <person name="Jena J.K."/>
        </authorList>
    </citation>
    <scope>NUCLEOTIDE SEQUENCE</scope>
    <source>
        <strain evidence="22">CIFAMagur01</strain>
        <tissue evidence="22">Testis</tissue>
    </source>
</reference>
<keyword evidence="7" id="KW-1003">Cell membrane</keyword>
<keyword evidence="10 19" id="KW-0547">Nucleotide-binding</keyword>
<dbReference type="GO" id="GO:0046854">
    <property type="term" value="P:phosphatidylinositol phosphate biosynthetic process"/>
    <property type="evidence" value="ECO:0007669"/>
    <property type="project" value="UniProtKB-UniRule"/>
</dbReference>
<comment type="similarity">
    <text evidence="6 19">Belongs to the PI3/PI4-kinase family. Type II PI4K subfamily.</text>
</comment>
<evidence type="ECO:0000256" key="10">
    <source>
        <dbReference type="ARBA" id="ARBA00022741"/>
    </source>
</evidence>
<dbReference type="PROSITE" id="PS50290">
    <property type="entry name" value="PI3_4_KINASE_3"/>
    <property type="match status" value="1"/>
</dbReference>
<feature type="compositionally biased region" description="Acidic residues" evidence="20">
    <location>
        <begin position="50"/>
        <end position="65"/>
    </location>
</feature>
<evidence type="ECO:0000256" key="8">
    <source>
        <dbReference type="ARBA" id="ARBA00022490"/>
    </source>
</evidence>
<evidence type="ECO:0000313" key="22">
    <source>
        <dbReference type="EMBL" id="KAF5885895.1"/>
    </source>
</evidence>
<dbReference type="GO" id="GO:0005524">
    <property type="term" value="F:ATP binding"/>
    <property type="evidence" value="ECO:0007669"/>
    <property type="project" value="UniProtKB-UniRule"/>
</dbReference>
<evidence type="ECO:0000256" key="9">
    <source>
        <dbReference type="ARBA" id="ARBA00022679"/>
    </source>
</evidence>
<dbReference type="OrthoDB" id="3349449at2759"/>